<name>A0A8S3T787_MYTED</name>
<dbReference type="OrthoDB" id="2153609at2759"/>
<proteinExistence type="predicted"/>
<evidence type="ECO:0000313" key="2">
    <source>
        <dbReference type="Proteomes" id="UP000683360"/>
    </source>
</evidence>
<organism evidence="1 2">
    <name type="scientific">Mytilus edulis</name>
    <name type="common">Blue mussel</name>
    <dbReference type="NCBI Taxonomy" id="6550"/>
    <lineage>
        <taxon>Eukaryota</taxon>
        <taxon>Metazoa</taxon>
        <taxon>Spiralia</taxon>
        <taxon>Lophotrochozoa</taxon>
        <taxon>Mollusca</taxon>
        <taxon>Bivalvia</taxon>
        <taxon>Autobranchia</taxon>
        <taxon>Pteriomorphia</taxon>
        <taxon>Mytilida</taxon>
        <taxon>Mytiloidea</taxon>
        <taxon>Mytilidae</taxon>
        <taxon>Mytilinae</taxon>
        <taxon>Mytilus</taxon>
    </lineage>
</organism>
<reference evidence="1" key="1">
    <citation type="submission" date="2021-03" db="EMBL/GenBank/DDBJ databases">
        <authorList>
            <person name="Bekaert M."/>
        </authorList>
    </citation>
    <scope>NUCLEOTIDE SEQUENCE</scope>
</reference>
<dbReference type="AlphaFoldDB" id="A0A8S3T787"/>
<keyword evidence="2" id="KW-1185">Reference proteome</keyword>
<sequence length="193" mass="21627">MESKYHIHSTHPVWIKWPASCIAGEPRVYPRYGDIAGSWAQGNTDADQFVEVISPPTTNTCYITTNKTKTGKLPPTTTMGNITRTKTLDITINNKHRLYHHQQQTPVISPTTNTDYITTDNKQGYITTDKKTGKITTTNQHGSYDHQQQTQAQSSIKLKDVEPGVFCCCITLCKHKQNSTNVFTTCSTTCLET</sequence>
<dbReference type="EMBL" id="CAJPWZ010001899">
    <property type="protein sequence ID" value="CAG2226376.1"/>
    <property type="molecule type" value="Genomic_DNA"/>
</dbReference>
<dbReference type="Proteomes" id="UP000683360">
    <property type="component" value="Unassembled WGS sequence"/>
</dbReference>
<evidence type="ECO:0000313" key="1">
    <source>
        <dbReference type="EMBL" id="CAG2226376.1"/>
    </source>
</evidence>
<gene>
    <name evidence="1" type="ORF">MEDL_39461</name>
</gene>
<comment type="caution">
    <text evidence="1">The sequence shown here is derived from an EMBL/GenBank/DDBJ whole genome shotgun (WGS) entry which is preliminary data.</text>
</comment>
<accession>A0A8S3T787</accession>
<protein>
    <submittedName>
        <fullName evidence="1">Uncharacterized protein</fullName>
    </submittedName>
</protein>